<dbReference type="Gene3D" id="2.120.10.30">
    <property type="entry name" value="TolB, C-terminal domain"/>
    <property type="match status" value="1"/>
</dbReference>
<keyword evidence="1" id="KW-0732">Signal</keyword>
<feature type="signal peptide" evidence="1">
    <location>
        <begin position="1"/>
        <end position="18"/>
    </location>
</feature>
<dbReference type="SUPFAM" id="SSF63825">
    <property type="entry name" value="YWTD domain"/>
    <property type="match status" value="1"/>
</dbReference>
<evidence type="ECO:0000256" key="1">
    <source>
        <dbReference type="SAM" id="SignalP"/>
    </source>
</evidence>
<proteinExistence type="predicted"/>
<protein>
    <submittedName>
        <fullName evidence="2">Uncharacterized protein</fullName>
    </submittedName>
</protein>
<feature type="chain" id="PRO_5031510007" evidence="1">
    <location>
        <begin position="19"/>
        <end position="444"/>
    </location>
</feature>
<dbReference type="InterPro" id="IPR011042">
    <property type="entry name" value="6-blade_b-propeller_TolB-like"/>
</dbReference>
<sequence length="444" mass="48511">MRGAVLALLLTLAVCAVAEDGHFLYYGAHGHIMRSNKDGSCPQVFEKHAGVIADLAAGTNHLFWFNEETGSIMAQHFVNPAEHSVSSFTVDRDITHLAVDEGRNLIFATDQKGDEILKIEFTESDDVISQVGTTEVLSITRCDDEACNAPTPYTIIQPFGVALDTVQQKVYVTSRSTDSAIARFDYDGSHFEPLTDQNDDAEGIAVLPNSRLVYFADLTDEKVNVYDMDTKTTNKFVSWSADMTDVKYVEAIENYEAGVNVIYWADETADRIRFMYSDLRTDSTGSQWHSFSSITFDDEDGSVCEIGTPAGLAAARHEIPADTNCVCQEHFCEYNTDCPVVGADGVRVPGCCCAGGSLPRGVCLASYESCGTYGGYGGRCKHFRSSVPKSTGVLVLPLTFNPSCMHALLSSLFTLPISRLYHFLCFSSSLLSVVVLPPPDLFIC</sequence>
<dbReference type="EMBL" id="HBIB01026783">
    <property type="protein sequence ID" value="CAE0255095.1"/>
    <property type="molecule type" value="Transcribed_RNA"/>
</dbReference>
<name>A0A7S3G7Y6_9EUKA</name>
<evidence type="ECO:0000313" key="2">
    <source>
        <dbReference type="EMBL" id="CAE0255095.1"/>
    </source>
</evidence>
<gene>
    <name evidence="2" type="ORF">PBIL07802_LOCUS17347</name>
</gene>
<reference evidence="2" key="1">
    <citation type="submission" date="2021-01" db="EMBL/GenBank/DDBJ databases">
        <authorList>
            <person name="Corre E."/>
            <person name="Pelletier E."/>
            <person name="Niang G."/>
            <person name="Scheremetjew M."/>
            <person name="Finn R."/>
            <person name="Kale V."/>
            <person name="Holt S."/>
            <person name="Cochrane G."/>
            <person name="Meng A."/>
            <person name="Brown T."/>
            <person name="Cohen L."/>
        </authorList>
    </citation>
    <scope>NUCLEOTIDE SEQUENCE</scope>
    <source>
        <strain evidence="2">NIES-2562</strain>
    </source>
</reference>
<dbReference type="AlphaFoldDB" id="A0A7S3G7Y6"/>
<accession>A0A7S3G7Y6</accession>
<organism evidence="2">
    <name type="scientific">Palpitomonas bilix</name>
    <dbReference type="NCBI Taxonomy" id="652834"/>
    <lineage>
        <taxon>Eukaryota</taxon>
        <taxon>Eukaryota incertae sedis</taxon>
    </lineage>
</organism>